<keyword evidence="2 5" id="KW-0012">Acyltransferase</keyword>
<dbReference type="EMBL" id="JBHMCA010000058">
    <property type="protein sequence ID" value="MFB9448514.1"/>
    <property type="molecule type" value="Genomic_DNA"/>
</dbReference>
<reference evidence="5 6" key="1">
    <citation type="submission" date="2024-09" db="EMBL/GenBank/DDBJ databases">
        <authorList>
            <person name="Sun Q."/>
            <person name="Mori K."/>
        </authorList>
    </citation>
    <scope>NUCLEOTIDE SEQUENCE [LARGE SCALE GENOMIC DNA]</scope>
    <source>
        <strain evidence="5 6">JCM 3307</strain>
    </source>
</reference>
<keyword evidence="6" id="KW-1185">Reference proteome</keyword>
<comment type="caution">
    <text evidence="5">The sequence shown here is derived from an EMBL/GenBank/DDBJ whole genome shotgun (WGS) entry which is preliminary data.</text>
</comment>
<dbReference type="SUPFAM" id="SSF55729">
    <property type="entry name" value="Acyl-CoA N-acyltransferases (Nat)"/>
    <property type="match status" value="1"/>
</dbReference>
<dbReference type="PROSITE" id="PS51186">
    <property type="entry name" value="GNAT"/>
    <property type="match status" value="1"/>
</dbReference>
<dbReference type="EC" id="2.3.-.-" evidence="5"/>
<keyword evidence="1 5" id="KW-0808">Transferase</keyword>
<name>A0ABV5MI24_9ACTN</name>
<dbReference type="CDD" id="cd04301">
    <property type="entry name" value="NAT_SF"/>
    <property type="match status" value="1"/>
</dbReference>
<feature type="compositionally biased region" description="Pro residues" evidence="3">
    <location>
        <begin position="146"/>
        <end position="163"/>
    </location>
</feature>
<gene>
    <name evidence="5" type="ORF">ACFFTR_35965</name>
</gene>
<dbReference type="RefSeq" id="WP_223101148.1">
    <property type="nucleotide sequence ID" value="NZ_CP061913.1"/>
</dbReference>
<dbReference type="Pfam" id="PF00583">
    <property type="entry name" value="Acetyltransf_1"/>
    <property type="match status" value="1"/>
</dbReference>
<sequence length="313" mass="33709">MDVRECTLRDVATVLAVVTAADIAAIGEPEWTEEEIVATLTAPNNEAWLAFDAGGTALAWAYLDNPERAARDNVEVYAVPEAGRTAFGPLLDLALERVAERARAAGHAEVTLRAGAVATETEYIAALTERGFAFRRRHARMTRPLSPDPAMPPVPVTPSDPPQPVIRVVRPEELETFHRVLQTAFADTTDFVPIGYADWLESVRALPSIAWDEWLVAEVGGEVAGVLESSQRGVERGEGWVRNLAVLREHRGRGIGGALLRAAFAIYAAKGRTTAGLGVDLTNPTGAYHLYTSVGMTVAFAADVYERAVPARG</sequence>
<feature type="region of interest" description="Disordered" evidence="3">
    <location>
        <begin position="143"/>
        <end position="163"/>
    </location>
</feature>
<feature type="domain" description="N-acetyltransferase" evidence="4">
    <location>
        <begin position="164"/>
        <end position="313"/>
    </location>
</feature>
<evidence type="ECO:0000256" key="2">
    <source>
        <dbReference type="ARBA" id="ARBA00023315"/>
    </source>
</evidence>
<dbReference type="InterPro" id="IPR016181">
    <property type="entry name" value="Acyl_CoA_acyltransferase"/>
</dbReference>
<proteinExistence type="predicted"/>
<dbReference type="InterPro" id="IPR050680">
    <property type="entry name" value="YpeA/RimI_acetyltransf"/>
</dbReference>
<organism evidence="5 6">
    <name type="scientific">Dactylosporangium vinaceum</name>
    <dbReference type="NCBI Taxonomy" id="53362"/>
    <lineage>
        <taxon>Bacteria</taxon>
        <taxon>Bacillati</taxon>
        <taxon>Actinomycetota</taxon>
        <taxon>Actinomycetes</taxon>
        <taxon>Micromonosporales</taxon>
        <taxon>Micromonosporaceae</taxon>
        <taxon>Dactylosporangium</taxon>
    </lineage>
</organism>
<evidence type="ECO:0000259" key="4">
    <source>
        <dbReference type="PROSITE" id="PS51186"/>
    </source>
</evidence>
<dbReference type="InterPro" id="IPR000182">
    <property type="entry name" value="GNAT_dom"/>
</dbReference>
<evidence type="ECO:0000313" key="6">
    <source>
        <dbReference type="Proteomes" id="UP001589608"/>
    </source>
</evidence>
<dbReference type="Proteomes" id="UP001589608">
    <property type="component" value="Unassembled WGS sequence"/>
</dbReference>
<dbReference type="GO" id="GO:0016746">
    <property type="term" value="F:acyltransferase activity"/>
    <property type="evidence" value="ECO:0007669"/>
    <property type="project" value="UniProtKB-KW"/>
</dbReference>
<accession>A0ABV5MI24</accession>
<dbReference type="Gene3D" id="3.40.630.30">
    <property type="match status" value="1"/>
</dbReference>
<protein>
    <submittedName>
        <fullName evidence="5">GNAT family N-acetyltransferase</fullName>
        <ecNumber evidence="5">2.3.-.-</ecNumber>
    </submittedName>
</protein>
<evidence type="ECO:0000313" key="5">
    <source>
        <dbReference type="EMBL" id="MFB9448514.1"/>
    </source>
</evidence>
<evidence type="ECO:0000256" key="1">
    <source>
        <dbReference type="ARBA" id="ARBA00022679"/>
    </source>
</evidence>
<evidence type="ECO:0000256" key="3">
    <source>
        <dbReference type="SAM" id="MobiDB-lite"/>
    </source>
</evidence>
<dbReference type="PANTHER" id="PTHR43420">
    <property type="entry name" value="ACETYLTRANSFERASE"/>
    <property type="match status" value="1"/>
</dbReference>